<organism evidence="7 8">
    <name type="scientific">Catenaria anguillulae PL171</name>
    <dbReference type="NCBI Taxonomy" id="765915"/>
    <lineage>
        <taxon>Eukaryota</taxon>
        <taxon>Fungi</taxon>
        <taxon>Fungi incertae sedis</taxon>
        <taxon>Blastocladiomycota</taxon>
        <taxon>Blastocladiomycetes</taxon>
        <taxon>Blastocladiales</taxon>
        <taxon>Catenariaceae</taxon>
        <taxon>Catenaria</taxon>
    </lineage>
</organism>
<dbReference type="SUPFAM" id="SSF49785">
    <property type="entry name" value="Galactose-binding domain-like"/>
    <property type="match status" value="1"/>
</dbReference>
<dbReference type="AlphaFoldDB" id="A0A1Y2HU07"/>
<evidence type="ECO:0000256" key="3">
    <source>
        <dbReference type="ARBA" id="ARBA00023128"/>
    </source>
</evidence>
<dbReference type="STRING" id="765915.A0A1Y2HU07"/>
<proteinExistence type="inferred from homology"/>
<evidence type="ECO:0000256" key="2">
    <source>
        <dbReference type="ARBA" id="ARBA00007884"/>
    </source>
</evidence>
<comment type="caution">
    <text evidence="7">The sequence shown here is derived from an EMBL/GenBank/DDBJ whole genome shotgun (WGS) entry which is preliminary data.</text>
</comment>
<dbReference type="GO" id="GO:0051082">
    <property type="term" value="F:unfolded protein binding"/>
    <property type="evidence" value="ECO:0007669"/>
    <property type="project" value="TreeGrafter"/>
</dbReference>
<comment type="similarity">
    <text evidence="2">Belongs to the CIA30 family.</text>
</comment>
<dbReference type="Pfam" id="PF08547">
    <property type="entry name" value="CIA30"/>
    <property type="match status" value="2"/>
</dbReference>
<dbReference type="InterPro" id="IPR008979">
    <property type="entry name" value="Galactose-bd-like_sf"/>
</dbReference>
<dbReference type="Proteomes" id="UP000193411">
    <property type="component" value="Unassembled WGS sequence"/>
</dbReference>
<dbReference type="PANTHER" id="PTHR13194:SF18">
    <property type="entry name" value="COMPLEX I INTERMEDIATE-ASSOCIATED PROTEIN 30, MITOCHONDRIAL"/>
    <property type="match status" value="1"/>
</dbReference>
<dbReference type="GO" id="GO:0010257">
    <property type="term" value="P:NADH dehydrogenase complex assembly"/>
    <property type="evidence" value="ECO:0007669"/>
    <property type="project" value="TreeGrafter"/>
</dbReference>
<sequence length="287" mass="31648">MAPTEVPRRLPLYSFATPESLQSLLVGTDKDMGGLSEATLELNKDPETPAAVFRGTLSTTVPDDCKYIASGYAGIKTRRLPRTLFGQTYHKLDQYSYLELVARDLSPELSVSAPSAGGDAAAAAQPSEAGKEFEEPPSQQALDQEVAAADAAKQQDASRGGGKQRRQFFLNIKATTYAELDLYQYPLRFENNDWHTFQIPFRHFILTHKGFVLDNQRDLPLDSVESFSISIVRQDGPFHLEIASLAATNPPGLSDVELSGEMLMAAQSGDQEKVEKIKNHLRKVDLF</sequence>
<keyword evidence="4" id="KW-0143">Chaperone</keyword>
<dbReference type="GO" id="GO:0006120">
    <property type="term" value="P:mitochondrial electron transport, NADH to ubiquinone"/>
    <property type="evidence" value="ECO:0007669"/>
    <property type="project" value="TreeGrafter"/>
</dbReference>
<protein>
    <recommendedName>
        <fullName evidence="6">NADH:ubiquinone oxidoreductase intermediate-associated protein 30 domain-containing protein</fullName>
    </recommendedName>
</protein>
<dbReference type="InterPro" id="IPR039131">
    <property type="entry name" value="NDUFAF1"/>
</dbReference>
<accession>A0A1Y2HU07</accession>
<keyword evidence="3" id="KW-0496">Mitochondrion</keyword>
<dbReference type="OrthoDB" id="42561at2759"/>
<feature type="compositionally biased region" description="Low complexity" evidence="5">
    <location>
        <begin position="112"/>
        <end position="128"/>
    </location>
</feature>
<evidence type="ECO:0000256" key="1">
    <source>
        <dbReference type="ARBA" id="ARBA00004173"/>
    </source>
</evidence>
<dbReference type="InterPro" id="IPR013857">
    <property type="entry name" value="NADH-UbQ_OxRdtase-assoc_prot30"/>
</dbReference>
<dbReference type="EMBL" id="MCFL01000010">
    <property type="protein sequence ID" value="ORZ38086.1"/>
    <property type="molecule type" value="Genomic_DNA"/>
</dbReference>
<feature type="compositionally biased region" description="Low complexity" evidence="5">
    <location>
        <begin position="139"/>
        <end position="157"/>
    </location>
</feature>
<evidence type="ECO:0000259" key="6">
    <source>
        <dbReference type="Pfam" id="PF08547"/>
    </source>
</evidence>
<feature type="domain" description="NADH:ubiquinone oxidoreductase intermediate-associated protein 30" evidence="6">
    <location>
        <begin position="165"/>
        <end position="242"/>
    </location>
</feature>
<feature type="domain" description="NADH:ubiquinone oxidoreductase intermediate-associated protein 30" evidence="6">
    <location>
        <begin position="14"/>
        <end position="100"/>
    </location>
</feature>
<keyword evidence="8" id="KW-1185">Reference proteome</keyword>
<gene>
    <name evidence="7" type="ORF">BCR44DRAFT_125596</name>
</gene>
<dbReference type="GO" id="GO:0005739">
    <property type="term" value="C:mitochondrion"/>
    <property type="evidence" value="ECO:0007669"/>
    <property type="project" value="UniProtKB-SubCell"/>
</dbReference>
<name>A0A1Y2HU07_9FUNG</name>
<evidence type="ECO:0000313" key="8">
    <source>
        <dbReference type="Proteomes" id="UP000193411"/>
    </source>
</evidence>
<evidence type="ECO:0000256" key="5">
    <source>
        <dbReference type="SAM" id="MobiDB-lite"/>
    </source>
</evidence>
<feature type="region of interest" description="Disordered" evidence="5">
    <location>
        <begin position="112"/>
        <end position="162"/>
    </location>
</feature>
<reference evidence="7 8" key="1">
    <citation type="submission" date="2016-07" db="EMBL/GenBank/DDBJ databases">
        <title>Pervasive Adenine N6-methylation of Active Genes in Fungi.</title>
        <authorList>
            <consortium name="DOE Joint Genome Institute"/>
            <person name="Mondo S.J."/>
            <person name="Dannebaum R.O."/>
            <person name="Kuo R.C."/>
            <person name="Labutti K."/>
            <person name="Haridas S."/>
            <person name="Kuo A."/>
            <person name="Salamov A."/>
            <person name="Ahrendt S.R."/>
            <person name="Lipzen A."/>
            <person name="Sullivan W."/>
            <person name="Andreopoulos W.B."/>
            <person name="Clum A."/>
            <person name="Lindquist E."/>
            <person name="Daum C."/>
            <person name="Ramamoorthy G.K."/>
            <person name="Gryganskyi A."/>
            <person name="Culley D."/>
            <person name="Magnuson J.K."/>
            <person name="James T.Y."/>
            <person name="O'Malley M.A."/>
            <person name="Stajich J.E."/>
            <person name="Spatafora J.W."/>
            <person name="Visel A."/>
            <person name="Grigoriev I.V."/>
        </authorList>
    </citation>
    <scope>NUCLEOTIDE SEQUENCE [LARGE SCALE GENOMIC DNA]</scope>
    <source>
        <strain evidence="7 8">PL171</strain>
    </source>
</reference>
<evidence type="ECO:0000256" key="4">
    <source>
        <dbReference type="ARBA" id="ARBA00023186"/>
    </source>
</evidence>
<dbReference type="PANTHER" id="PTHR13194">
    <property type="entry name" value="COMPLEX I INTERMEDIATE-ASSOCIATED PROTEIN 30"/>
    <property type="match status" value="1"/>
</dbReference>
<evidence type="ECO:0000313" key="7">
    <source>
        <dbReference type="EMBL" id="ORZ38086.1"/>
    </source>
</evidence>
<comment type="subcellular location">
    <subcellularLocation>
        <location evidence="1">Mitochondrion</location>
    </subcellularLocation>
</comment>